<dbReference type="PROSITE" id="PS00159">
    <property type="entry name" value="ALDOLASE_KDPG_KHG_1"/>
    <property type="match status" value="1"/>
</dbReference>
<proteinExistence type="inferred from homology"/>
<dbReference type="Pfam" id="PF01081">
    <property type="entry name" value="Aldolase"/>
    <property type="match status" value="1"/>
</dbReference>
<organism evidence="9">
    <name type="scientific">uncultured marine bacterium 581</name>
    <dbReference type="NCBI Taxonomy" id="257401"/>
    <lineage>
        <taxon>Bacteria</taxon>
        <taxon>environmental samples</taxon>
    </lineage>
</organism>
<dbReference type="EC" id="4.1.2.14" evidence="5"/>
<dbReference type="PANTHER" id="PTHR30246">
    <property type="entry name" value="2-KETO-3-DEOXY-6-PHOSPHOGLUCONATE ALDOLASE"/>
    <property type="match status" value="1"/>
</dbReference>
<comment type="catalytic activity">
    <reaction evidence="1">
        <text>2-dehydro-3-deoxy-6-phospho-D-gluconate = D-glyceraldehyde 3-phosphate + pyruvate</text>
        <dbReference type="Rhea" id="RHEA:17089"/>
        <dbReference type="ChEBI" id="CHEBI:15361"/>
        <dbReference type="ChEBI" id="CHEBI:57569"/>
        <dbReference type="ChEBI" id="CHEBI:59776"/>
        <dbReference type="EC" id="4.1.2.14"/>
    </reaction>
</comment>
<dbReference type="AlphaFoldDB" id="Q6SFD5"/>
<dbReference type="SUPFAM" id="SSF51569">
    <property type="entry name" value="Aldolase"/>
    <property type="match status" value="1"/>
</dbReference>
<dbReference type="CDD" id="cd00452">
    <property type="entry name" value="KDPG_aldolase"/>
    <property type="match status" value="1"/>
</dbReference>
<dbReference type="NCBIfam" id="TIGR01182">
    <property type="entry name" value="eda"/>
    <property type="match status" value="1"/>
</dbReference>
<dbReference type="InterPro" id="IPR000887">
    <property type="entry name" value="Aldlse_KDPG_KHG"/>
</dbReference>
<evidence type="ECO:0000256" key="3">
    <source>
        <dbReference type="ARBA" id="ARBA00006906"/>
    </source>
</evidence>
<name>Q6SFD5_9BACT</name>
<comment type="similarity">
    <text evidence="3">Belongs to the KHG/KDPG aldolase family.</text>
</comment>
<reference evidence="9" key="2">
    <citation type="submission" date="2003-12" db="EMBL/GenBank/DDBJ databases">
        <title>Monterey Bay Coastal Ocean Microbial Observatory environmental clone sequencing.</title>
        <authorList>
            <person name="DeLong E.F."/>
        </authorList>
    </citation>
    <scope>NUCLEOTIDE SEQUENCE</scope>
</reference>
<evidence type="ECO:0000256" key="2">
    <source>
        <dbReference type="ARBA" id="ARBA00004736"/>
    </source>
</evidence>
<dbReference type="PANTHER" id="PTHR30246:SF1">
    <property type="entry name" value="2-DEHYDRO-3-DEOXY-6-PHOSPHOGALACTONATE ALDOLASE-RELATED"/>
    <property type="match status" value="1"/>
</dbReference>
<dbReference type="InterPro" id="IPR013785">
    <property type="entry name" value="Aldolase_TIM"/>
</dbReference>
<evidence type="ECO:0000256" key="1">
    <source>
        <dbReference type="ARBA" id="ARBA00000654"/>
    </source>
</evidence>
<accession>Q6SFD5</accession>
<protein>
    <recommendedName>
        <fullName evidence="5">2-dehydro-3-deoxy-phosphogluconate aldolase</fullName>
        <ecNumber evidence="5">4.1.2.14</ecNumber>
    </recommendedName>
</protein>
<evidence type="ECO:0000256" key="4">
    <source>
        <dbReference type="ARBA" id="ARBA00011233"/>
    </source>
</evidence>
<reference evidence="9" key="1">
    <citation type="submission" date="2003-11" db="EMBL/GenBank/DDBJ databases">
        <authorList>
            <person name="Heidelberg J.F."/>
            <person name="Eisen J.A."/>
            <person name="Nelson W.C."/>
            <person name="DeLong E.F."/>
        </authorList>
    </citation>
    <scope>NUCLEOTIDE SEQUENCE</scope>
</reference>
<evidence type="ECO:0000256" key="6">
    <source>
        <dbReference type="ARBA" id="ARBA00023239"/>
    </source>
</evidence>
<dbReference type="InterPro" id="IPR031337">
    <property type="entry name" value="KDPG/KHG_AS_1"/>
</dbReference>
<keyword evidence="7" id="KW-0704">Schiff base</keyword>
<dbReference type="EMBL" id="AY458648">
    <property type="protein sequence ID" value="AAR38285.1"/>
    <property type="molecule type" value="Genomic_DNA"/>
</dbReference>
<comment type="subunit">
    <text evidence="4">Homotrimer.</text>
</comment>
<comment type="pathway">
    <text evidence="2">Carbohydrate acid metabolism; 2-dehydro-3-deoxy-D-gluconate degradation; D-glyceraldehyde 3-phosphate and pyruvate from 2-dehydro-3-deoxy-D-gluconate: step 2/2.</text>
</comment>
<dbReference type="NCBIfam" id="NF004325">
    <property type="entry name" value="PRK05718.1"/>
    <property type="match status" value="1"/>
</dbReference>
<gene>
    <name evidence="9" type="primary">eda</name>
    <name evidence="9" type="ORF">MBMO_EBAC000-69B03.34</name>
</gene>
<evidence type="ECO:0000256" key="8">
    <source>
        <dbReference type="ARBA" id="ARBA00023277"/>
    </source>
</evidence>
<sequence length="215" mass="22259">MLPQAYDFLASTSVIPVMVIEREADAIPMAEALVAGGIKVLEITLRTPCALAAIKAISKAVPDAHVGAGTVCNTDDFSAAIDAGARFIVSPGQSDSLFDKSITSKTPLLPGAVTATEVMRAAEAGFKVLKFFPASTSGGAAAIKAFSGPFASVSFVPTGGIGPKNLLEYLELPNVQAAGGSWMLPKSKVQAGDWQAVTQLCREASELSNMKELTQ</sequence>
<keyword evidence="8" id="KW-0119">Carbohydrate metabolism</keyword>
<evidence type="ECO:0000256" key="7">
    <source>
        <dbReference type="ARBA" id="ARBA00023270"/>
    </source>
</evidence>
<dbReference type="GO" id="GO:0008675">
    <property type="term" value="F:2-dehydro-3-deoxy-phosphogluconate aldolase activity"/>
    <property type="evidence" value="ECO:0007669"/>
    <property type="project" value="UniProtKB-EC"/>
</dbReference>
<evidence type="ECO:0000256" key="5">
    <source>
        <dbReference type="ARBA" id="ARBA00013063"/>
    </source>
</evidence>
<evidence type="ECO:0000313" key="9">
    <source>
        <dbReference type="EMBL" id="AAR38285.1"/>
    </source>
</evidence>
<dbReference type="InterPro" id="IPR031338">
    <property type="entry name" value="KDPG/KHG_AS_2"/>
</dbReference>
<dbReference type="PROSITE" id="PS00160">
    <property type="entry name" value="ALDOLASE_KDPG_KHG_2"/>
    <property type="match status" value="1"/>
</dbReference>
<dbReference type="Gene3D" id="3.20.20.70">
    <property type="entry name" value="Aldolase class I"/>
    <property type="match status" value="1"/>
</dbReference>
<keyword evidence="6" id="KW-0456">Lyase</keyword>